<dbReference type="Proteomes" id="UP000070252">
    <property type="component" value="Unassembled WGS sequence"/>
</dbReference>
<reference evidence="5 6" key="1">
    <citation type="submission" date="2015-08" db="EMBL/GenBank/DDBJ databases">
        <title>Genome of Paenibacillus jilunlii.</title>
        <authorList>
            <person name="Sant'Anna F.H."/>
            <person name="Ambrosini A."/>
            <person name="Souza R."/>
            <person name="Bach E."/>
            <person name="Fernandes G."/>
            <person name="Balsanelli E."/>
            <person name="Baura V.A."/>
            <person name="Pedrosa F.O."/>
            <person name="Souza E.M."/>
            <person name="Passaglia L."/>
        </authorList>
    </citation>
    <scope>NUCLEOTIDE SEQUENCE [LARGE SCALE GENOMIC DNA]</scope>
    <source>
        <strain evidence="5 6">DSM 23019</strain>
    </source>
</reference>
<proteinExistence type="inferred from homology"/>
<feature type="transmembrane region" description="Helical" evidence="3">
    <location>
        <begin position="169"/>
        <end position="187"/>
    </location>
</feature>
<dbReference type="EMBL" id="LIPY01000105">
    <property type="protein sequence ID" value="KWX76698.1"/>
    <property type="molecule type" value="Genomic_DNA"/>
</dbReference>
<gene>
    <name evidence="5" type="ORF">AML91_09340</name>
</gene>
<dbReference type="Pfam" id="PF01757">
    <property type="entry name" value="Acyl_transf_3"/>
    <property type="match status" value="1"/>
</dbReference>
<comment type="subcellular location">
    <subcellularLocation>
        <location evidence="1">Membrane</location>
    </subcellularLocation>
</comment>
<keyword evidence="3" id="KW-1133">Transmembrane helix</keyword>
<comment type="similarity">
    <text evidence="2">Belongs to the acyltransferase 3 family.</text>
</comment>
<evidence type="ECO:0000259" key="4">
    <source>
        <dbReference type="Pfam" id="PF01757"/>
    </source>
</evidence>
<keyword evidence="3" id="KW-0812">Transmembrane</keyword>
<feature type="transmembrane region" description="Helical" evidence="3">
    <location>
        <begin position="144"/>
        <end position="163"/>
    </location>
</feature>
<accession>A0ABR5SXD6</accession>
<evidence type="ECO:0000313" key="5">
    <source>
        <dbReference type="EMBL" id="KWX76698.1"/>
    </source>
</evidence>
<protein>
    <recommendedName>
        <fullName evidence="4">Acyltransferase 3 domain-containing protein</fullName>
    </recommendedName>
</protein>
<comment type="caution">
    <text evidence="5">The sequence shown here is derived from an EMBL/GenBank/DDBJ whole genome shotgun (WGS) entry which is preliminary data.</text>
</comment>
<feature type="transmembrane region" description="Helical" evidence="3">
    <location>
        <begin position="118"/>
        <end position="137"/>
    </location>
</feature>
<evidence type="ECO:0000256" key="2">
    <source>
        <dbReference type="ARBA" id="ARBA00007400"/>
    </source>
</evidence>
<evidence type="ECO:0000256" key="1">
    <source>
        <dbReference type="ARBA" id="ARBA00004370"/>
    </source>
</evidence>
<dbReference type="InterPro" id="IPR052734">
    <property type="entry name" value="Nod_factor_acetyltransferase"/>
</dbReference>
<keyword evidence="3" id="KW-0472">Membrane</keyword>
<feature type="transmembrane region" description="Helical" evidence="3">
    <location>
        <begin position="295"/>
        <end position="313"/>
    </location>
</feature>
<keyword evidence="6" id="KW-1185">Reference proteome</keyword>
<evidence type="ECO:0000256" key="3">
    <source>
        <dbReference type="SAM" id="Phobius"/>
    </source>
</evidence>
<feature type="transmembrane region" description="Helical" evidence="3">
    <location>
        <begin position="199"/>
        <end position="214"/>
    </location>
</feature>
<dbReference type="InterPro" id="IPR002656">
    <property type="entry name" value="Acyl_transf_3_dom"/>
</dbReference>
<feature type="transmembrane region" description="Helical" evidence="3">
    <location>
        <begin position="77"/>
        <end position="98"/>
    </location>
</feature>
<feature type="domain" description="Acyltransferase 3" evidence="4">
    <location>
        <begin position="11"/>
        <end position="314"/>
    </location>
</feature>
<dbReference type="PANTHER" id="PTHR37312:SF1">
    <property type="entry name" value="MEMBRANE-BOUND ACYLTRANSFERASE YKRP-RELATED"/>
    <property type="match status" value="1"/>
</dbReference>
<feature type="transmembrane region" description="Helical" evidence="3">
    <location>
        <begin position="234"/>
        <end position="255"/>
    </location>
</feature>
<organism evidence="5 6">
    <name type="scientific">Paenibacillus jilunlii</name>
    <dbReference type="NCBI Taxonomy" id="682956"/>
    <lineage>
        <taxon>Bacteria</taxon>
        <taxon>Bacillati</taxon>
        <taxon>Bacillota</taxon>
        <taxon>Bacilli</taxon>
        <taxon>Bacillales</taxon>
        <taxon>Paenibacillaceae</taxon>
        <taxon>Paenibacillus</taxon>
    </lineage>
</organism>
<name>A0ABR5SXD6_9BACL</name>
<sequence length="350" mass="39077">MEGKVNKQRELWIDAAKGFSIIFVVMGHSGDAAANHYLSWFRMPLFFMLSGLVFKPVDSCRYLGWAAKRTKGLMTPYAAYGMLIATVLLLFSFNLRGFAENIARLLYGGLSLTGPYGVFWFITCLLFTQLLFGFIVRYSMRTQLLLITAAYSLSHLISLTSLHTFNLPWNIDVSLLAVTYYAVGYYGKKAIPALIRHRITLLLLLPLCAGVFALERTGMIHYSLNMKYKEYDALLLDLCIPLLISLTICAAVYGLSRVLPLQRLGNLGRNTIAIMYLHLPVNYALKYLLGADYGLVPFTVTGVGVPLLAAMWISRYPLLSRWYLGHSGASRPAVSYIERSAVSRGFSAGD</sequence>
<dbReference type="PANTHER" id="PTHR37312">
    <property type="entry name" value="MEMBRANE-BOUND ACYLTRANSFERASE YKRP-RELATED"/>
    <property type="match status" value="1"/>
</dbReference>
<evidence type="ECO:0000313" key="6">
    <source>
        <dbReference type="Proteomes" id="UP000070252"/>
    </source>
</evidence>